<dbReference type="PANTHER" id="PTHR38593:SF1">
    <property type="entry name" value="BLR2558 PROTEIN"/>
    <property type="match status" value="1"/>
</dbReference>
<sequence>MAAVVSCDDDDDQPMTTIPESDRMFVSSAADGGMFEVKAGEMAVSKGDSSKTGVVMAGDSMSIRSFGQMMVTDHTKANNELKTIADRKEVAIPATLSDAKQKMLDSLSAASGAAFNGMYTRMMVSSHRETVALFEKESSSGQDQDLKSWAGATLPTLKHHLEMAEMMHDQ</sequence>
<name>A0A1G7VF60_9BACT</name>
<dbReference type="STRING" id="659014.SAMN04487996_12061"/>
<dbReference type="Gene3D" id="1.20.1260.10">
    <property type="match status" value="1"/>
</dbReference>
<proteinExistence type="predicted"/>
<dbReference type="InterPro" id="IPR012347">
    <property type="entry name" value="Ferritin-like"/>
</dbReference>
<dbReference type="InterPro" id="IPR025419">
    <property type="entry name" value="DUF4142"/>
</dbReference>
<keyword evidence="3" id="KW-1185">Reference proteome</keyword>
<evidence type="ECO:0000259" key="1">
    <source>
        <dbReference type="Pfam" id="PF13628"/>
    </source>
</evidence>
<dbReference type="AlphaFoldDB" id="A0A1G7VF60"/>
<organism evidence="2 3">
    <name type="scientific">Dyadobacter soli</name>
    <dbReference type="NCBI Taxonomy" id="659014"/>
    <lineage>
        <taxon>Bacteria</taxon>
        <taxon>Pseudomonadati</taxon>
        <taxon>Bacteroidota</taxon>
        <taxon>Cytophagia</taxon>
        <taxon>Cytophagales</taxon>
        <taxon>Spirosomataceae</taxon>
        <taxon>Dyadobacter</taxon>
    </lineage>
</organism>
<reference evidence="3" key="1">
    <citation type="submission" date="2016-10" db="EMBL/GenBank/DDBJ databases">
        <authorList>
            <person name="Varghese N."/>
            <person name="Submissions S."/>
        </authorList>
    </citation>
    <scope>NUCLEOTIDE SEQUENCE [LARGE SCALE GENOMIC DNA]</scope>
    <source>
        <strain evidence="3">DSM 25329</strain>
    </source>
</reference>
<dbReference type="EMBL" id="FNAN01000020">
    <property type="protein sequence ID" value="SDG58456.1"/>
    <property type="molecule type" value="Genomic_DNA"/>
</dbReference>
<dbReference type="Pfam" id="PF13628">
    <property type="entry name" value="DUF4142"/>
    <property type="match status" value="1"/>
</dbReference>
<protein>
    <submittedName>
        <fullName evidence="2">Putative membrane protein</fullName>
    </submittedName>
</protein>
<evidence type="ECO:0000313" key="3">
    <source>
        <dbReference type="Proteomes" id="UP000198748"/>
    </source>
</evidence>
<evidence type="ECO:0000313" key="2">
    <source>
        <dbReference type="EMBL" id="SDG58456.1"/>
    </source>
</evidence>
<gene>
    <name evidence="2" type="ORF">SAMN04487996_12061</name>
</gene>
<accession>A0A1G7VF60</accession>
<dbReference type="PANTHER" id="PTHR38593">
    <property type="entry name" value="BLR2558 PROTEIN"/>
    <property type="match status" value="1"/>
</dbReference>
<feature type="domain" description="DUF4142" evidence="1">
    <location>
        <begin position="21"/>
        <end position="167"/>
    </location>
</feature>
<dbReference type="Proteomes" id="UP000198748">
    <property type="component" value="Unassembled WGS sequence"/>
</dbReference>